<keyword evidence="7" id="KW-1185">Reference proteome</keyword>
<evidence type="ECO:0000256" key="3">
    <source>
        <dbReference type="ARBA" id="ARBA00022989"/>
    </source>
</evidence>
<dbReference type="AlphaFoldDB" id="A0A1H4AK83"/>
<dbReference type="Gene3D" id="1.20.1280.290">
    <property type="match status" value="1"/>
</dbReference>
<accession>A0A1H4AK83</accession>
<sequence length="103" mass="10384">MTAIDIVGYLAAALTTAAFAPQVWRTWRSGSARDLSLAMLLAQSSGNALWLAYALGAGAAPLALANGFTFMLVAALVAMKLADRPAAAPAPIVASAALPAEQG</sequence>
<evidence type="ECO:0000256" key="1">
    <source>
        <dbReference type="ARBA" id="ARBA00004141"/>
    </source>
</evidence>
<dbReference type="RefSeq" id="WP_217632138.1">
    <property type="nucleotide sequence ID" value="NZ_FNQM01000004.1"/>
</dbReference>
<keyword evidence="3 5" id="KW-1133">Transmembrane helix</keyword>
<evidence type="ECO:0000256" key="5">
    <source>
        <dbReference type="SAM" id="Phobius"/>
    </source>
</evidence>
<name>A0A1H4AK83_9RHOB</name>
<dbReference type="Pfam" id="PF04193">
    <property type="entry name" value="PQ-loop"/>
    <property type="match status" value="1"/>
</dbReference>
<proteinExistence type="predicted"/>
<evidence type="ECO:0000313" key="6">
    <source>
        <dbReference type="EMBL" id="SEA36221.1"/>
    </source>
</evidence>
<organism evidence="6 7">
    <name type="scientific">Rubrimonas cliftonensis</name>
    <dbReference type="NCBI Taxonomy" id="89524"/>
    <lineage>
        <taxon>Bacteria</taxon>
        <taxon>Pseudomonadati</taxon>
        <taxon>Pseudomonadota</taxon>
        <taxon>Alphaproteobacteria</taxon>
        <taxon>Rhodobacterales</taxon>
        <taxon>Paracoccaceae</taxon>
        <taxon>Rubrimonas</taxon>
    </lineage>
</organism>
<keyword evidence="2 5" id="KW-0812">Transmembrane</keyword>
<comment type="subcellular location">
    <subcellularLocation>
        <location evidence="1">Membrane</location>
        <topology evidence="1">Multi-pass membrane protein</topology>
    </subcellularLocation>
</comment>
<dbReference type="InterPro" id="IPR006603">
    <property type="entry name" value="PQ-loop_rpt"/>
</dbReference>
<evidence type="ECO:0000256" key="4">
    <source>
        <dbReference type="ARBA" id="ARBA00023136"/>
    </source>
</evidence>
<evidence type="ECO:0000256" key="2">
    <source>
        <dbReference type="ARBA" id="ARBA00022692"/>
    </source>
</evidence>
<feature type="transmembrane region" description="Helical" evidence="5">
    <location>
        <begin position="6"/>
        <end position="23"/>
    </location>
</feature>
<feature type="transmembrane region" description="Helical" evidence="5">
    <location>
        <begin position="59"/>
        <end position="79"/>
    </location>
</feature>
<protein>
    <submittedName>
        <fullName evidence="6">MtN3 and saliva related transmembrane protein</fullName>
    </submittedName>
</protein>
<keyword evidence="4 5" id="KW-0472">Membrane</keyword>
<dbReference type="EMBL" id="FNQM01000004">
    <property type="protein sequence ID" value="SEA36221.1"/>
    <property type="molecule type" value="Genomic_DNA"/>
</dbReference>
<dbReference type="GO" id="GO:0016020">
    <property type="term" value="C:membrane"/>
    <property type="evidence" value="ECO:0007669"/>
    <property type="project" value="UniProtKB-SubCell"/>
</dbReference>
<gene>
    <name evidence="6" type="ORF">SAMN05444370_104262</name>
</gene>
<dbReference type="Proteomes" id="UP000198703">
    <property type="component" value="Unassembled WGS sequence"/>
</dbReference>
<reference evidence="6 7" key="1">
    <citation type="submission" date="2016-10" db="EMBL/GenBank/DDBJ databases">
        <authorList>
            <person name="de Groot N.N."/>
        </authorList>
    </citation>
    <scope>NUCLEOTIDE SEQUENCE [LARGE SCALE GENOMIC DNA]</scope>
    <source>
        <strain evidence="6 7">DSM 15345</strain>
    </source>
</reference>
<dbReference type="STRING" id="89524.SAMN05444370_104262"/>
<evidence type="ECO:0000313" key="7">
    <source>
        <dbReference type="Proteomes" id="UP000198703"/>
    </source>
</evidence>